<keyword evidence="3" id="KW-1185">Reference proteome</keyword>
<evidence type="ECO:0000313" key="2">
    <source>
        <dbReference type="EMBL" id="KAK6925196.1"/>
    </source>
</evidence>
<accession>A0AAN8V7X1</accession>
<dbReference type="EMBL" id="JBAMMX010000016">
    <property type="protein sequence ID" value="KAK6925196.1"/>
    <property type="molecule type" value="Genomic_DNA"/>
</dbReference>
<dbReference type="Proteomes" id="UP001370490">
    <property type="component" value="Unassembled WGS sequence"/>
</dbReference>
<keyword evidence="1" id="KW-0812">Transmembrane</keyword>
<name>A0AAN8V7X1_9MAGN</name>
<feature type="transmembrane region" description="Helical" evidence="1">
    <location>
        <begin position="35"/>
        <end position="55"/>
    </location>
</feature>
<reference evidence="2 3" key="1">
    <citation type="submission" date="2023-12" db="EMBL/GenBank/DDBJ databases">
        <title>A high-quality genome assembly for Dillenia turbinata (Dilleniales).</title>
        <authorList>
            <person name="Chanderbali A."/>
        </authorList>
    </citation>
    <scope>NUCLEOTIDE SEQUENCE [LARGE SCALE GENOMIC DNA]</scope>
    <source>
        <strain evidence="2">LSX21</strain>
        <tissue evidence="2">Leaf</tissue>
    </source>
</reference>
<keyword evidence="1" id="KW-0472">Membrane</keyword>
<evidence type="ECO:0000256" key="1">
    <source>
        <dbReference type="SAM" id="Phobius"/>
    </source>
</evidence>
<organism evidence="2 3">
    <name type="scientific">Dillenia turbinata</name>
    <dbReference type="NCBI Taxonomy" id="194707"/>
    <lineage>
        <taxon>Eukaryota</taxon>
        <taxon>Viridiplantae</taxon>
        <taxon>Streptophyta</taxon>
        <taxon>Embryophyta</taxon>
        <taxon>Tracheophyta</taxon>
        <taxon>Spermatophyta</taxon>
        <taxon>Magnoliopsida</taxon>
        <taxon>eudicotyledons</taxon>
        <taxon>Gunneridae</taxon>
        <taxon>Pentapetalae</taxon>
        <taxon>Dilleniales</taxon>
        <taxon>Dilleniaceae</taxon>
        <taxon>Dillenia</taxon>
    </lineage>
</organism>
<evidence type="ECO:0000313" key="3">
    <source>
        <dbReference type="Proteomes" id="UP001370490"/>
    </source>
</evidence>
<gene>
    <name evidence="2" type="ORF">RJ641_009522</name>
</gene>
<keyword evidence="1" id="KW-1133">Transmembrane helix</keyword>
<proteinExistence type="predicted"/>
<sequence>MATTPFLPDQQQTQEAVPNIPEAVSSSAWKNSGSIGPFFAVISVLGILAVLSCFVGRALAGRAEANPLVSIKHRGCLLWVKLKWRHNCIGGDPEAGGGAKTVASEEGK</sequence>
<comment type="caution">
    <text evidence="2">The sequence shown here is derived from an EMBL/GenBank/DDBJ whole genome shotgun (WGS) entry which is preliminary data.</text>
</comment>
<dbReference type="PANTHER" id="PTHR33429:SF23">
    <property type="entry name" value="OS02G0709350 PROTEIN"/>
    <property type="match status" value="1"/>
</dbReference>
<dbReference type="PANTHER" id="PTHR33429">
    <property type="entry name" value="OS02G0708000 PROTEIN-RELATED"/>
    <property type="match status" value="1"/>
</dbReference>
<dbReference type="AlphaFoldDB" id="A0AAN8V7X1"/>
<protein>
    <submittedName>
        <fullName evidence="2">Uncharacterized protein</fullName>
    </submittedName>
</protein>